<dbReference type="PROSITE" id="PS50842">
    <property type="entry name" value="EXPANSIN_EG45"/>
    <property type="match status" value="1"/>
</dbReference>
<evidence type="ECO:0000313" key="3">
    <source>
        <dbReference type="Proteomes" id="UP000655225"/>
    </source>
</evidence>
<dbReference type="Gene3D" id="2.40.40.10">
    <property type="entry name" value="RlpA-like domain"/>
    <property type="match status" value="1"/>
</dbReference>
<keyword evidence="3" id="KW-1185">Reference proteome</keyword>
<dbReference type="AlphaFoldDB" id="A0A834ZEB6"/>
<gene>
    <name evidence="2" type="ORF">HHK36_014002</name>
</gene>
<dbReference type="EMBL" id="JABCRI010000009">
    <property type="protein sequence ID" value="KAF8400702.1"/>
    <property type="molecule type" value="Genomic_DNA"/>
</dbReference>
<feature type="domain" description="Expansin-like EG45" evidence="1">
    <location>
        <begin position="256"/>
        <end position="357"/>
    </location>
</feature>
<proteinExistence type="predicted"/>
<dbReference type="CDD" id="cd22269">
    <property type="entry name" value="DPBB_EG45-like"/>
    <property type="match status" value="1"/>
</dbReference>
<dbReference type="InterPro" id="IPR007112">
    <property type="entry name" value="Expansin/allergen_DPBB_dom"/>
</dbReference>
<dbReference type="Pfam" id="PF03330">
    <property type="entry name" value="DPBB_1"/>
    <property type="match status" value="1"/>
</dbReference>
<dbReference type="InterPro" id="IPR036908">
    <property type="entry name" value="RlpA-like_sf"/>
</dbReference>
<dbReference type="PANTHER" id="PTHR47480">
    <property type="entry name" value="EG45-LIKE DOMAIN CONTAINING PROTEIN"/>
    <property type="match status" value="1"/>
</dbReference>
<dbReference type="Proteomes" id="UP000655225">
    <property type="component" value="Unassembled WGS sequence"/>
</dbReference>
<evidence type="ECO:0000259" key="1">
    <source>
        <dbReference type="PROSITE" id="PS50842"/>
    </source>
</evidence>
<name>A0A834ZEB6_TETSI</name>
<sequence length="357" mass="39274">MVQRGDGASKTKNRIELPESMSTVASENLLDAPCHELHLTLFNHRRQLHSLFMTIRVLSSTSQMATILTTVPLSSGSFGDANDSFERAAYLTIPSSRIGMENEVDVMRPALVRPLFEHHDTGFTSWRREDSGAVISVPASNIKNNQAREGPSLLRCISSGRLSTTLPPLSFIVLFLLWDGSVSFEALKFCAFGLPPQGLLNLILQDLIFSRPEAGKMSRPLKLLQRLLLSFFFAELFYFSHGDVGTAGHYDSPYFPTACYGNDGTQFPSDNMFASISEGLWDNGASCGRLYLVRCISARDPGTCLTGQSIQVVILDRASTSVSRPSRDTATIVLSKFAFAAIANVSANWINMEFLQV</sequence>
<comment type="caution">
    <text evidence="2">The sequence shown here is derived from an EMBL/GenBank/DDBJ whole genome shotgun (WGS) entry which is preliminary data.</text>
</comment>
<evidence type="ECO:0000313" key="2">
    <source>
        <dbReference type="EMBL" id="KAF8400702.1"/>
    </source>
</evidence>
<dbReference type="PANTHER" id="PTHR47480:SF1">
    <property type="entry name" value="EG45-LIKE DOMAIN CONTAINING PROTEIN 1"/>
    <property type="match status" value="1"/>
</dbReference>
<dbReference type="SUPFAM" id="SSF50685">
    <property type="entry name" value="Barwin-like endoglucanases"/>
    <property type="match status" value="1"/>
</dbReference>
<dbReference type="OrthoDB" id="587249at2759"/>
<accession>A0A834ZEB6</accession>
<protein>
    <recommendedName>
        <fullName evidence="1">Expansin-like EG45 domain-containing protein</fullName>
    </recommendedName>
</protein>
<reference evidence="2 3" key="1">
    <citation type="submission" date="2020-04" db="EMBL/GenBank/DDBJ databases">
        <title>Plant Genome Project.</title>
        <authorList>
            <person name="Zhang R.-G."/>
        </authorList>
    </citation>
    <scope>NUCLEOTIDE SEQUENCE [LARGE SCALE GENOMIC DNA]</scope>
    <source>
        <strain evidence="2">YNK0</strain>
        <tissue evidence="2">Leaf</tissue>
    </source>
</reference>
<dbReference type="InterPro" id="IPR009009">
    <property type="entry name" value="RlpA-like_DPBB"/>
</dbReference>
<organism evidence="2 3">
    <name type="scientific">Tetracentron sinense</name>
    <name type="common">Spur-leaf</name>
    <dbReference type="NCBI Taxonomy" id="13715"/>
    <lineage>
        <taxon>Eukaryota</taxon>
        <taxon>Viridiplantae</taxon>
        <taxon>Streptophyta</taxon>
        <taxon>Embryophyta</taxon>
        <taxon>Tracheophyta</taxon>
        <taxon>Spermatophyta</taxon>
        <taxon>Magnoliopsida</taxon>
        <taxon>Trochodendrales</taxon>
        <taxon>Trochodendraceae</taxon>
        <taxon>Tetracentron</taxon>
    </lineage>
</organism>